<dbReference type="EMBL" id="VWPJ01000010">
    <property type="protein sequence ID" value="KAA5605273.1"/>
    <property type="molecule type" value="Genomic_DNA"/>
</dbReference>
<dbReference type="OrthoDB" id="6433631at2"/>
<feature type="chain" id="PRO_5024446734" description="RcnB family protein" evidence="2">
    <location>
        <begin position="36"/>
        <end position="258"/>
    </location>
</feature>
<dbReference type="AlphaFoldDB" id="A0A5M6IAN8"/>
<feature type="signal peptide" evidence="2">
    <location>
        <begin position="1"/>
        <end position="35"/>
    </location>
</feature>
<reference evidence="3 4" key="1">
    <citation type="submission" date="2019-09" db="EMBL/GenBank/DDBJ databases">
        <title>Genome sequence of Roseospira marina, one of the more divergent members of the non-sulfur purple photosynthetic bacterial family, the Rhodospirillaceae.</title>
        <authorList>
            <person name="Meyer T."/>
            <person name="Kyndt J."/>
        </authorList>
    </citation>
    <scope>NUCLEOTIDE SEQUENCE [LARGE SCALE GENOMIC DNA]</scope>
    <source>
        <strain evidence="3 4">DSM 15113</strain>
    </source>
</reference>
<sequence>MARHRTPSRPVRFARALVLAGGLAGGGLPAPAAWADPPDQPRVWRPDGPVTFGPTHEHRGRWTRPDRPRPHPMPQSVAPSGGIVVTPNGDRPPPGVVILPQAPQDRPQYRPQHRPPHPHRPHDYGGYDPRPYYGDGVRPARPWPGDTDAWGNRYEEPPIYIRFGIRDRQLIVDYFEPYRDGRKPLPPGLARRRGHLSPDIARRGGVMPPGVRSYALPWELAERLPPPQAGFERVIVGRDVLLIERTTGLIADVLRDVL</sequence>
<comment type="caution">
    <text evidence="3">The sequence shown here is derived from an EMBL/GenBank/DDBJ whole genome shotgun (WGS) entry which is preliminary data.</text>
</comment>
<keyword evidence="2" id="KW-0732">Signal</keyword>
<evidence type="ECO:0000256" key="2">
    <source>
        <dbReference type="SAM" id="SignalP"/>
    </source>
</evidence>
<evidence type="ECO:0000256" key="1">
    <source>
        <dbReference type="SAM" id="MobiDB-lite"/>
    </source>
</evidence>
<accession>A0A5M6IAN8</accession>
<dbReference type="Gene3D" id="3.10.450.160">
    <property type="entry name" value="inner membrane protein cigr"/>
    <property type="match status" value="1"/>
</dbReference>
<evidence type="ECO:0000313" key="4">
    <source>
        <dbReference type="Proteomes" id="UP000324065"/>
    </source>
</evidence>
<name>A0A5M6IAN8_9PROT</name>
<feature type="region of interest" description="Disordered" evidence="1">
    <location>
        <begin position="30"/>
        <end position="126"/>
    </location>
</feature>
<proteinExistence type="predicted"/>
<dbReference type="Proteomes" id="UP000324065">
    <property type="component" value="Unassembled WGS sequence"/>
</dbReference>
<gene>
    <name evidence="3" type="ORF">F1188_11945</name>
</gene>
<keyword evidence="4" id="KW-1185">Reference proteome</keyword>
<evidence type="ECO:0008006" key="5">
    <source>
        <dbReference type="Google" id="ProtNLM"/>
    </source>
</evidence>
<organism evidence="3 4">
    <name type="scientific">Roseospira marina</name>
    <dbReference type="NCBI Taxonomy" id="140057"/>
    <lineage>
        <taxon>Bacteria</taxon>
        <taxon>Pseudomonadati</taxon>
        <taxon>Pseudomonadota</taxon>
        <taxon>Alphaproteobacteria</taxon>
        <taxon>Rhodospirillales</taxon>
        <taxon>Rhodospirillaceae</taxon>
        <taxon>Roseospira</taxon>
    </lineage>
</organism>
<feature type="compositionally biased region" description="Basic residues" evidence="1">
    <location>
        <begin position="111"/>
        <end position="120"/>
    </location>
</feature>
<evidence type="ECO:0000313" key="3">
    <source>
        <dbReference type="EMBL" id="KAA5605273.1"/>
    </source>
</evidence>
<protein>
    <recommendedName>
        <fullName evidence="5">RcnB family protein</fullName>
    </recommendedName>
</protein>
<dbReference type="RefSeq" id="WP_150062653.1">
    <property type="nucleotide sequence ID" value="NZ_JACHII010000008.1"/>
</dbReference>